<feature type="domain" description="ABC transmembrane type-1" evidence="15">
    <location>
        <begin position="399"/>
        <end position="675"/>
    </location>
</feature>
<feature type="transmembrane region" description="Helical" evidence="12">
    <location>
        <begin position="648"/>
        <end position="668"/>
    </location>
</feature>
<feature type="transmembrane region" description="Helical" evidence="12">
    <location>
        <begin position="223"/>
        <end position="240"/>
    </location>
</feature>
<dbReference type="PROSITE" id="PS50929">
    <property type="entry name" value="ABC_TM1F"/>
    <property type="match status" value="2"/>
</dbReference>
<evidence type="ECO:0000259" key="14">
    <source>
        <dbReference type="PROSITE" id="PS50893"/>
    </source>
</evidence>
<keyword evidence="17" id="KW-1185">Reference proteome</keyword>
<dbReference type="InterPro" id="IPR036873">
    <property type="entry name" value="Rhodanese-like_dom_sf"/>
</dbReference>
<dbReference type="InterPro" id="IPR003439">
    <property type="entry name" value="ABC_transporter-like_ATP-bd"/>
</dbReference>
<feature type="non-terminal residue" evidence="16">
    <location>
        <position position="1564"/>
    </location>
</feature>
<dbReference type="EMBL" id="NCSJ02000083">
    <property type="protein sequence ID" value="RFU31112.1"/>
    <property type="molecule type" value="Genomic_DNA"/>
</dbReference>
<dbReference type="InterPro" id="IPR001763">
    <property type="entry name" value="Rhodanese-like_dom"/>
</dbReference>
<dbReference type="CDD" id="cd18580">
    <property type="entry name" value="ABC_6TM_ABCC_D2"/>
    <property type="match status" value="1"/>
</dbReference>
<feature type="domain" description="ABC transporter" evidence="14">
    <location>
        <begin position="726"/>
        <end position="957"/>
    </location>
</feature>
<feature type="non-terminal residue" evidence="16">
    <location>
        <position position="1"/>
    </location>
</feature>
<dbReference type="FunFam" id="1.20.1560.10:FF:000066">
    <property type="entry name" value="ABC multidrug transporter (Eurofung)"/>
    <property type="match status" value="1"/>
</dbReference>
<feature type="transmembrane region" description="Helical" evidence="12">
    <location>
        <begin position="281"/>
        <end position="299"/>
    </location>
</feature>
<evidence type="ECO:0000256" key="8">
    <source>
        <dbReference type="ARBA" id="ARBA00022989"/>
    </source>
</evidence>
<dbReference type="InterPro" id="IPR044726">
    <property type="entry name" value="ABCC_6TM_D2"/>
</dbReference>
<name>A0A3E2HD82_SCYLI</name>
<feature type="compositionally biased region" description="Polar residues" evidence="11">
    <location>
        <begin position="967"/>
        <end position="981"/>
    </location>
</feature>
<feature type="transmembrane region" description="Helical" evidence="12">
    <location>
        <begin position="1267"/>
        <end position="1292"/>
    </location>
</feature>
<evidence type="ECO:0000259" key="13">
    <source>
        <dbReference type="PROSITE" id="PS50206"/>
    </source>
</evidence>
<dbReference type="STRING" id="5539.A0A3E2HD82"/>
<feature type="domain" description="ABC transporter" evidence="14">
    <location>
        <begin position="1331"/>
        <end position="1562"/>
    </location>
</feature>
<dbReference type="InterPro" id="IPR036640">
    <property type="entry name" value="ABC1_TM_sf"/>
</dbReference>
<feature type="transmembrane region" description="Helical" evidence="12">
    <location>
        <begin position="1049"/>
        <end position="1072"/>
    </location>
</feature>
<dbReference type="GO" id="GO:0140359">
    <property type="term" value="F:ABC-type transporter activity"/>
    <property type="evidence" value="ECO:0007669"/>
    <property type="project" value="InterPro"/>
</dbReference>
<dbReference type="SUPFAM" id="SSF90123">
    <property type="entry name" value="ABC transporter transmembrane region"/>
    <property type="match status" value="2"/>
</dbReference>
<dbReference type="OrthoDB" id="6500128at2759"/>
<evidence type="ECO:0000256" key="6">
    <source>
        <dbReference type="ARBA" id="ARBA00022741"/>
    </source>
</evidence>
<dbReference type="PROSITE" id="PS50206">
    <property type="entry name" value="RHODANESE_3"/>
    <property type="match status" value="1"/>
</dbReference>
<keyword evidence="4" id="KW-1003">Cell membrane</keyword>
<feature type="domain" description="ABC transmembrane type-1" evidence="15">
    <location>
        <begin position="1015"/>
        <end position="1294"/>
    </location>
</feature>
<dbReference type="InterPro" id="IPR017871">
    <property type="entry name" value="ABC_transporter-like_CS"/>
</dbReference>
<feature type="transmembrane region" description="Helical" evidence="12">
    <location>
        <begin position="1236"/>
        <end position="1255"/>
    </location>
</feature>
<feature type="transmembrane region" description="Helical" evidence="12">
    <location>
        <begin position="1013"/>
        <end position="1037"/>
    </location>
</feature>
<evidence type="ECO:0000313" key="17">
    <source>
        <dbReference type="Proteomes" id="UP000258309"/>
    </source>
</evidence>
<keyword evidence="3" id="KW-0813">Transport</keyword>
<comment type="caution">
    <text evidence="16">The sequence shown here is derived from an EMBL/GenBank/DDBJ whole genome shotgun (WGS) entry which is preliminary data.</text>
</comment>
<dbReference type="PANTHER" id="PTHR24223">
    <property type="entry name" value="ATP-BINDING CASSETTE SUB-FAMILY C"/>
    <property type="match status" value="1"/>
</dbReference>
<feature type="transmembrane region" description="Helical" evidence="12">
    <location>
        <begin position="1123"/>
        <end position="1146"/>
    </location>
</feature>
<dbReference type="SUPFAM" id="SSF52821">
    <property type="entry name" value="Rhodanese/Cell cycle control phosphatase"/>
    <property type="match status" value="1"/>
</dbReference>
<dbReference type="Gene3D" id="1.20.1560.10">
    <property type="entry name" value="ABC transporter type 1, transmembrane domain"/>
    <property type="match status" value="2"/>
</dbReference>
<feature type="region of interest" description="Disordered" evidence="11">
    <location>
        <begin position="967"/>
        <end position="990"/>
    </location>
</feature>
<dbReference type="InterPro" id="IPR050173">
    <property type="entry name" value="ABC_transporter_C-like"/>
</dbReference>
<keyword evidence="9 12" id="KW-0472">Membrane</keyword>
<comment type="similarity">
    <text evidence="2">Belongs to the ABC transporter superfamily. ABCC family. Conjugate transporter (TC 3.A.1.208) subfamily.</text>
</comment>
<comment type="subcellular location">
    <subcellularLocation>
        <location evidence="1">Cell membrane</location>
        <topology evidence="1">Multi-pass membrane protein</topology>
    </subcellularLocation>
</comment>
<dbReference type="PANTHER" id="PTHR24223:SF399">
    <property type="entry name" value="ABC TRANSPORTER ATNG"/>
    <property type="match status" value="1"/>
</dbReference>
<feature type="transmembrane region" description="Helical" evidence="12">
    <location>
        <begin position="389"/>
        <end position="410"/>
    </location>
</feature>
<dbReference type="GO" id="GO:0005886">
    <property type="term" value="C:plasma membrane"/>
    <property type="evidence" value="ECO:0007669"/>
    <property type="project" value="UniProtKB-SubCell"/>
</dbReference>
<keyword evidence="6" id="KW-0547">Nucleotide-binding</keyword>
<dbReference type="CDD" id="cd03250">
    <property type="entry name" value="ABCC_MRP_domain1"/>
    <property type="match status" value="1"/>
</dbReference>
<dbReference type="FunFam" id="3.40.50.300:FF:000838">
    <property type="entry name" value="ABC multidrug transporter (Eurofung)"/>
    <property type="match status" value="1"/>
</dbReference>
<dbReference type="CDD" id="cd18579">
    <property type="entry name" value="ABC_6TM_ABCC_D1"/>
    <property type="match status" value="1"/>
</dbReference>
<evidence type="ECO:0000256" key="3">
    <source>
        <dbReference type="ARBA" id="ARBA00022448"/>
    </source>
</evidence>
<dbReference type="CDD" id="cd03244">
    <property type="entry name" value="ABCC_MRP_domain2"/>
    <property type="match status" value="1"/>
</dbReference>
<feature type="transmembrane region" description="Helical" evidence="12">
    <location>
        <begin position="191"/>
        <end position="211"/>
    </location>
</feature>
<dbReference type="FunFam" id="1.20.1560.10:FF:000055">
    <property type="entry name" value="ABC multidrug transporter (Eurofung)"/>
    <property type="match status" value="1"/>
</dbReference>
<dbReference type="Pfam" id="PF00664">
    <property type="entry name" value="ABC_membrane"/>
    <property type="match status" value="2"/>
</dbReference>
<dbReference type="PROSITE" id="PS50893">
    <property type="entry name" value="ABC_TRANSPORTER_2"/>
    <property type="match status" value="2"/>
</dbReference>
<dbReference type="SUPFAM" id="SSF52540">
    <property type="entry name" value="P-loop containing nucleoside triphosphate hydrolases"/>
    <property type="match status" value="2"/>
</dbReference>
<evidence type="ECO:0000313" key="16">
    <source>
        <dbReference type="EMBL" id="RFU31112.1"/>
    </source>
</evidence>
<keyword evidence="10" id="KW-0325">Glycoprotein</keyword>
<dbReference type="OMA" id="LISGWAT"/>
<dbReference type="Proteomes" id="UP000258309">
    <property type="component" value="Unassembled WGS sequence"/>
</dbReference>
<dbReference type="Pfam" id="PF00581">
    <property type="entry name" value="Rhodanese"/>
    <property type="match status" value="1"/>
</dbReference>
<keyword evidence="5 12" id="KW-0812">Transmembrane</keyword>
<dbReference type="Gene3D" id="3.40.50.300">
    <property type="entry name" value="P-loop containing nucleotide triphosphate hydrolases"/>
    <property type="match status" value="2"/>
</dbReference>
<evidence type="ECO:0000256" key="1">
    <source>
        <dbReference type="ARBA" id="ARBA00004651"/>
    </source>
</evidence>
<feature type="transmembrane region" description="Helical" evidence="12">
    <location>
        <begin position="430"/>
        <end position="449"/>
    </location>
</feature>
<dbReference type="PROSITE" id="PS00211">
    <property type="entry name" value="ABC_TRANSPORTER_1"/>
    <property type="match status" value="2"/>
</dbReference>
<dbReference type="GO" id="GO:0016887">
    <property type="term" value="F:ATP hydrolysis activity"/>
    <property type="evidence" value="ECO:0007669"/>
    <property type="project" value="InterPro"/>
</dbReference>
<reference evidence="16 17" key="1">
    <citation type="submission" date="2018-05" db="EMBL/GenBank/DDBJ databases">
        <title>Draft genome sequence of Scytalidium lignicola DSM 105466, a ubiquitous saprotrophic fungus.</title>
        <authorList>
            <person name="Buettner E."/>
            <person name="Gebauer A.M."/>
            <person name="Hofrichter M."/>
            <person name="Liers C."/>
            <person name="Kellner H."/>
        </authorList>
    </citation>
    <scope>NUCLEOTIDE SEQUENCE [LARGE SCALE GENOMIC DNA]</scope>
    <source>
        <strain evidence="16 17">DSM 105466</strain>
    </source>
</reference>
<dbReference type="Pfam" id="PF00005">
    <property type="entry name" value="ABC_tran"/>
    <property type="match status" value="2"/>
</dbReference>
<feature type="transmembrane region" description="Helical" evidence="12">
    <location>
        <begin position="1152"/>
        <end position="1172"/>
    </location>
</feature>
<dbReference type="InterPro" id="IPR011527">
    <property type="entry name" value="ABC1_TM_dom"/>
</dbReference>
<feature type="transmembrane region" description="Helical" evidence="12">
    <location>
        <begin position="612"/>
        <end position="636"/>
    </location>
</feature>
<dbReference type="FunFam" id="3.40.50.300:FF:001854">
    <property type="entry name" value="ABC multidrug transporter (Eurofung)"/>
    <property type="match status" value="1"/>
</dbReference>
<feature type="transmembrane region" description="Helical" evidence="12">
    <location>
        <begin position="252"/>
        <end position="269"/>
    </location>
</feature>
<evidence type="ECO:0000256" key="5">
    <source>
        <dbReference type="ARBA" id="ARBA00022692"/>
    </source>
</evidence>
<keyword evidence="8 12" id="KW-1133">Transmembrane helix</keyword>
<evidence type="ECO:0000259" key="15">
    <source>
        <dbReference type="PROSITE" id="PS50929"/>
    </source>
</evidence>
<dbReference type="InterPro" id="IPR003593">
    <property type="entry name" value="AAA+_ATPase"/>
</dbReference>
<dbReference type="SMART" id="SM00382">
    <property type="entry name" value="AAA"/>
    <property type="match status" value="2"/>
</dbReference>
<gene>
    <name evidence="16" type="ORF">B7463_g5220</name>
</gene>
<dbReference type="InterPro" id="IPR044746">
    <property type="entry name" value="ABCC_6TM_D1"/>
</dbReference>
<evidence type="ECO:0000256" key="11">
    <source>
        <dbReference type="SAM" id="MobiDB-lite"/>
    </source>
</evidence>
<dbReference type="InterPro" id="IPR027417">
    <property type="entry name" value="P-loop_NTPase"/>
</dbReference>
<feature type="transmembrane region" description="Helical" evidence="12">
    <location>
        <begin position="527"/>
        <end position="548"/>
    </location>
</feature>
<proteinExistence type="inferred from homology"/>
<dbReference type="GO" id="GO:0005524">
    <property type="term" value="F:ATP binding"/>
    <property type="evidence" value="ECO:0007669"/>
    <property type="project" value="UniProtKB-KW"/>
</dbReference>
<evidence type="ECO:0000256" key="9">
    <source>
        <dbReference type="ARBA" id="ARBA00023136"/>
    </source>
</evidence>
<dbReference type="SMART" id="SM00450">
    <property type="entry name" value="RHOD"/>
    <property type="match status" value="1"/>
</dbReference>
<feature type="domain" description="Rhodanese" evidence="13">
    <location>
        <begin position="32"/>
        <end position="164"/>
    </location>
</feature>
<accession>A0A3E2HD82</accession>
<evidence type="ECO:0000256" key="7">
    <source>
        <dbReference type="ARBA" id="ARBA00022840"/>
    </source>
</evidence>
<evidence type="ECO:0000256" key="4">
    <source>
        <dbReference type="ARBA" id="ARBA00022475"/>
    </source>
</evidence>
<evidence type="ECO:0000256" key="2">
    <source>
        <dbReference type="ARBA" id="ARBA00009726"/>
    </source>
</evidence>
<sequence length="1564" mass="173043">MTSYTITNLPRLSSKELSTLLLAQHQKTQTTAESKIAVIDVRDADHIGGHINTSTHVPSSTLPHTIPSLVHKLSDKEIVVFHCALSQQRGPSAALAYLRTRERLLGPGAGVVEVEKKLNEGIKEGGLVEVGEVKNKEDREVRQKVYVLEGGFVGWQELYGEDERLTEGYSRELWKDGYSCRIKVSKSALHICKIVTIGVYACLQLALLVLWSSSAAPSTRATIASACLNLVSAVAIGVLSHFEHFRAASPSFIVNVYLFCTLFLDIARARTQWLIPHHGVAVAPIFTVAVLFRVLILVLEATEKHHLLLGPNRNLSREPTSSIFNKSVFWWLNSLLITGSKKVLSSEDLFKIDEALDSTSIGTAVEASWKNNKKTKHALIFSIVKTLRWPLISIIFPRLCVIALALAQPFLIQRALKFVSEPVTPESTNIGYGLIGAYGLVYIGNAIMTGWYEHKVYRAITMIRGGMIYLIYNKMIDLKIGNVSESAAMTLMSTDVEQIARVLQTSTDLWANLLQIGAAVVLLERQLGIASVTPIVIAIAFSLITMYAGKLIAPSQKAWFEAIQTRINMTSEALGAMKGVKFTGLTDKVSKLIHHLRTTEIEISRRYRKLRVLTVVLSNLPGTLNAVLTFTVYALIQKAKGGTLNIDKAFTSLSIMTLLLTPIFGVIYSMPDINAALGCFRRIQDYLMEESRDDHRLLISTPDSTEVPSSTDILLKYLRPAIIPTIYKESIVVQNGSFGWSIDGAAILHDINVTLDKRFTIILGSIGSGKSTLIKAFLGETPSSKGFVYVSSLEMAFCDQTCWITNGTIRDNIIGVSEYEEEWYNTVVKACELETDLELLSYGDQTSVGSKGITLSGGQKQRISIARAVYSRKRIAIFDDVLSGLDAGTEELIFNNIFGSNGLFSKMQTMVILATHSVHRAPSADHIITLENGLIVEQGTFAELNSAGGYVTNLNLQEKTSQEVFVSDSSLSTKTKNTPVASQSQDSSQDLARQTGDMTIYKYYMRSIGTWRFMIFMIFISINVVIGTLQSLWLNWWSTANETHPGERLGYWLGIYGLLAALGSISLFCCVYHQSLNIVPASAMTLHWKILTAAMRAPLSFFAKTDTGTTTNRFSQDMQMVDLTLPSAMINCFFQIGSVIGMAILTCLATKYLAVILPLVAVILFVVQKFYLRTSRQLRLMDLEAKSPLYSHFIESLNGLVTLRSYGWSRNAMKKNLQLLDTSQQPYYLLFSIQRWLTLVLDMIVAGIAVVLIGLTVKLRGTISPGLLGIAMVNIMEFGQVLSSLITFWTLLETSLGAIARIKAFSSETPSENLPMEVQDVPEAWPSRGAVEFRNITASYNPEIPPALTNLSFSIMPGQKVGIVGRTGSGKSSLLLTIFRMLDLSLGSIVIDGVDISTIPRQEVRSKLIALPQDPFFLSGTVRSNADPMGIVDDERIVTALRKTELWDVIERKGGLDADMHAEFLSHGQRQLFCLARAMLRRSTILVLDEAMSSVDPNTEKTMERLIREEFRGYTIIAVSHRLNGLLDFDKIAVLDKGRLVDFDSPSNLLARPGIFKDLYSTRL</sequence>
<protein>
    <submittedName>
        <fullName evidence="16">Uncharacterized protein</fullName>
    </submittedName>
</protein>
<dbReference type="Gene3D" id="3.40.250.10">
    <property type="entry name" value="Rhodanese-like domain"/>
    <property type="match status" value="1"/>
</dbReference>
<keyword evidence="7" id="KW-0067">ATP-binding</keyword>
<organism evidence="16 17">
    <name type="scientific">Scytalidium lignicola</name>
    <name type="common">Hyphomycete</name>
    <dbReference type="NCBI Taxonomy" id="5539"/>
    <lineage>
        <taxon>Eukaryota</taxon>
        <taxon>Fungi</taxon>
        <taxon>Dikarya</taxon>
        <taxon>Ascomycota</taxon>
        <taxon>Pezizomycotina</taxon>
        <taxon>Leotiomycetes</taxon>
        <taxon>Leotiomycetes incertae sedis</taxon>
        <taxon>Scytalidium</taxon>
    </lineage>
</organism>
<evidence type="ECO:0000256" key="10">
    <source>
        <dbReference type="ARBA" id="ARBA00023180"/>
    </source>
</evidence>
<evidence type="ECO:0000256" key="12">
    <source>
        <dbReference type="SAM" id="Phobius"/>
    </source>
</evidence>